<evidence type="ECO:0000256" key="1">
    <source>
        <dbReference type="ARBA" id="ARBA00013064"/>
    </source>
</evidence>
<gene>
    <name evidence="6" type="ORF">LOTGIDRAFT_169285</name>
</gene>
<dbReference type="HOGENOM" id="CLU_317683_0_0_1"/>
<dbReference type="CTD" id="20241107"/>
<dbReference type="InterPro" id="IPR050713">
    <property type="entry name" value="RTP_Phos/Ushers"/>
</dbReference>
<evidence type="ECO:0000256" key="2">
    <source>
        <dbReference type="SAM" id="MobiDB-lite"/>
    </source>
</evidence>
<keyword evidence="4" id="KW-0732">Signal</keyword>
<feature type="region of interest" description="Disordered" evidence="2">
    <location>
        <begin position="232"/>
        <end position="263"/>
    </location>
</feature>
<feature type="chain" id="PRO_5004715419" description="protein-tyrosine-phosphatase" evidence="4">
    <location>
        <begin position="24"/>
        <end position="917"/>
    </location>
</feature>
<dbReference type="InterPro" id="IPR041201">
    <property type="entry name" value="PTPRJ_TM"/>
</dbReference>
<feature type="signal peptide" evidence="4">
    <location>
        <begin position="1"/>
        <end position="23"/>
    </location>
</feature>
<keyword evidence="3" id="KW-1133">Transmembrane helix</keyword>
<keyword evidence="3" id="KW-0472">Membrane</keyword>
<dbReference type="InterPro" id="IPR036116">
    <property type="entry name" value="FN3_sf"/>
</dbReference>
<dbReference type="InterPro" id="IPR013783">
    <property type="entry name" value="Ig-like_fold"/>
</dbReference>
<dbReference type="PANTHER" id="PTHR46957">
    <property type="entry name" value="CYTOKINE RECEPTOR"/>
    <property type="match status" value="1"/>
</dbReference>
<evidence type="ECO:0000259" key="5">
    <source>
        <dbReference type="PROSITE" id="PS50853"/>
    </source>
</evidence>
<feature type="compositionally biased region" description="Polar residues" evidence="2">
    <location>
        <begin position="851"/>
        <end position="866"/>
    </location>
</feature>
<evidence type="ECO:0000256" key="3">
    <source>
        <dbReference type="SAM" id="Phobius"/>
    </source>
</evidence>
<dbReference type="SMART" id="SM00060">
    <property type="entry name" value="FN3"/>
    <property type="match status" value="3"/>
</dbReference>
<dbReference type="CDD" id="cd00063">
    <property type="entry name" value="FN3"/>
    <property type="match status" value="3"/>
</dbReference>
<dbReference type="Pfam" id="PF18861">
    <property type="entry name" value="PTP_tm"/>
    <property type="match status" value="1"/>
</dbReference>
<keyword evidence="7" id="KW-1185">Reference proteome</keyword>
<accession>V3ZRC2</accession>
<dbReference type="Gene3D" id="2.60.40.10">
    <property type="entry name" value="Immunoglobulins"/>
    <property type="match status" value="3"/>
</dbReference>
<dbReference type="EMBL" id="KB203683">
    <property type="protein sequence ID" value="ESO83421.1"/>
    <property type="molecule type" value="Genomic_DNA"/>
</dbReference>
<feature type="transmembrane region" description="Helical" evidence="3">
    <location>
        <begin position="814"/>
        <end position="838"/>
    </location>
</feature>
<dbReference type="GO" id="GO:0004725">
    <property type="term" value="F:protein tyrosine phosphatase activity"/>
    <property type="evidence" value="ECO:0007669"/>
    <property type="project" value="UniProtKB-EC"/>
</dbReference>
<dbReference type="RefSeq" id="XP_009065852.1">
    <property type="nucleotide sequence ID" value="XM_009067604.1"/>
</dbReference>
<dbReference type="KEGG" id="lgi:LOTGIDRAFT_169285"/>
<dbReference type="SUPFAM" id="SSF49265">
    <property type="entry name" value="Fibronectin type III"/>
    <property type="match status" value="3"/>
</dbReference>
<proteinExistence type="predicted"/>
<dbReference type="PANTHER" id="PTHR46957:SF3">
    <property type="entry name" value="CYTOKINE RECEPTOR"/>
    <property type="match status" value="1"/>
</dbReference>
<protein>
    <recommendedName>
        <fullName evidence="1">protein-tyrosine-phosphatase</fullName>
        <ecNumber evidence="1">3.1.3.48</ecNumber>
    </recommendedName>
</protein>
<feature type="region of interest" description="Disordered" evidence="2">
    <location>
        <begin position="888"/>
        <end position="917"/>
    </location>
</feature>
<organism evidence="6 7">
    <name type="scientific">Lottia gigantea</name>
    <name type="common">Giant owl limpet</name>
    <dbReference type="NCBI Taxonomy" id="225164"/>
    <lineage>
        <taxon>Eukaryota</taxon>
        <taxon>Metazoa</taxon>
        <taxon>Spiralia</taxon>
        <taxon>Lophotrochozoa</taxon>
        <taxon>Mollusca</taxon>
        <taxon>Gastropoda</taxon>
        <taxon>Patellogastropoda</taxon>
        <taxon>Lottioidea</taxon>
        <taxon>Lottiidae</taxon>
        <taxon>Lottia</taxon>
    </lineage>
</organism>
<dbReference type="GeneID" id="20241107"/>
<sequence>MACNHINNIAYLLCVFLLGYVSCNVGDGCNRGDVRTCGGKPAGTGYQCDNSNRCQCTADYYDSSGVCTAKLGYNGDCSNSNEACIPDLICYTATSTCKCNTGYYRSTNQCKPEVESDSNCNPSDTQSCTGNLTLESGSNCNPSDTQPCTGNLTCINNKCGCQDDHYLYDNNCYPKLGYNGDCSNSNEVCIPDLICYTATSTCKCNTGYYRSTNQCKPGTDYTNIKITTKVRTDRGSTTEDAVSDEITDSTNPGKPGPLNSDNNYDTTKVMNIGFVKPTGGVDKYIVEITGPGLNTPFTQEPTTNSITLPANTLQPGRQYTISIIAVYNGKNSTGITKTFNTSSRGSDPVKDLNITNINSRNLTVSWFYPDEDMGVLTAYILDVKIGSECIQQYIYVTDINNKVGLVFIILDVKNGSECIQQYIYVTDINNKPTTNNCAGVTPPYNVTDLKAGITQMITDLLPYINYTLIVTPYNKAGPGSVASKSAQTLEEAAGEPSNLNVPVPQIKSTSFLVTWNKPSLKTGPTTYYLTVYEQKDLSNNQASQLVKTYSVQAPGKVESLTVRHKSEIFTSAEVSWSCVKERNRHGVIMNYTLTSTLVNEDPRDIQPKESCTFTEIVGVKPGEDITFTVFATNMDFKGEETVIKYPAPTGKPKLPKEEIILIPNSEVIEQTSFSVTVCPNCLRDETNGPVKITALLVCVKGNCDINDNQLTVAKVRSYANWQKVSAQSFDVPYRVTNDTWYGDKDDVDKLKFVVGTESDCDKQSKEYFCNGPLKMDTEYQILAVSCTEGGCSVSQPIGPFKTKGDSTDDSISPAVAAIISCLVTVIAMVIGIAIYCLVKRRRSKQKESKEGTVNYTPHSNGTSNPETAAYVNLPNRNSGVETAAYYVNVPDQRNNEEQGPYASLDDDLTPPVYETLK</sequence>
<dbReference type="Proteomes" id="UP000030746">
    <property type="component" value="Unassembled WGS sequence"/>
</dbReference>
<dbReference type="EC" id="3.1.3.48" evidence="1"/>
<evidence type="ECO:0000313" key="6">
    <source>
        <dbReference type="EMBL" id="ESO83421.1"/>
    </source>
</evidence>
<feature type="region of interest" description="Disordered" evidence="2">
    <location>
        <begin position="847"/>
        <end position="869"/>
    </location>
</feature>
<keyword evidence="3" id="KW-0812">Transmembrane</keyword>
<evidence type="ECO:0000256" key="4">
    <source>
        <dbReference type="SAM" id="SignalP"/>
    </source>
</evidence>
<evidence type="ECO:0000313" key="7">
    <source>
        <dbReference type="Proteomes" id="UP000030746"/>
    </source>
</evidence>
<dbReference type="OMA" id="CINAREN"/>
<dbReference type="PROSITE" id="PS50853">
    <property type="entry name" value="FN3"/>
    <property type="match status" value="1"/>
</dbReference>
<dbReference type="AlphaFoldDB" id="V3ZRC2"/>
<feature type="domain" description="Fibronectin type-III" evidence="5">
    <location>
        <begin position="553"/>
        <end position="652"/>
    </location>
</feature>
<reference evidence="6 7" key="1">
    <citation type="journal article" date="2013" name="Nature">
        <title>Insights into bilaterian evolution from three spiralian genomes.</title>
        <authorList>
            <person name="Simakov O."/>
            <person name="Marletaz F."/>
            <person name="Cho S.J."/>
            <person name="Edsinger-Gonzales E."/>
            <person name="Havlak P."/>
            <person name="Hellsten U."/>
            <person name="Kuo D.H."/>
            <person name="Larsson T."/>
            <person name="Lv J."/>
            <person name="Arendt D."/>
            <person name="Savage R."/>
            <person name="Osoegawa K."/>
            <person name="de Jong P."/>
            <person name="Grimwood J."/>
            <person name="Chapman J.A."/>
            <person name="Shapiro H."/>
            <person name="Aerts A."/>
            <person name="Otillar R.P."/>
            <person name="Terry A.Y."/>
            <person name="Boore J.L."/>
            <person name="Grigoriev I.V."/>
            <person name="Lindberg D.R."/>
            <person name="Seaver E.C."/>
            <person name="Weisblat D.A."/>
            <person name="Putnam N.H."/>
            <person name="Rokhsar D.S."/>
        </authorList>
    </citation>
    <scope>NUCLEOTIDE SEQUENCE [LARGE SCALE GENOMIC DNA]</scope>
</reference>
<dbReference type="GO" id="GO:0016020">
    <property type="term" value="C:membrane"/>
    <property type="evidence" value="ECO:0007669"/>
    <property type="project" value="UniProtKB-SubCell"/>
</dbReference>
<dbReference type="OrthoDB" id="6272991at2759"/>
<name>V3ZRC2_LOTGI</name>
<dbReference type="InterPro" id="IPR003961">
    <property type="entry name" value="FN3_dom"/>
</dbReference>